<organism evidence="1 2">
    <name type="scientific">Diploptera punctata</name>
    <name type="common">Pacific beetle cockroach</name>
    <dbReference type="NCBI Taxonomy" id="6984"/>
    <lineage>
        <taxon>Eukaryota</taxon>
        <taxon>Metazoa</taxon>
        <taxon>Ecdysozoa</taxon>
        <taxon>Arthropoda</taxon>
        <taxon>Hexapoda</taxon>
        <taxon>Insecta</taxon>
        <taxon>Pterygota</taxon>
        <taxon>Neoptera</taxon>
        <taxon>Polyneoptera</taxon>
        <taxon>Dictyoptera</taxon>
        <taxon>Blattodea</taxon>
        <taxon>Blaberoidea</taxon>
        <taxon>Blaberidae</taxon>
        <taxon>Diplopterinae</taxon>
        <taxon>Diploptera</taxon>
    </lineage>
</organism>
<feature type="non-terminal residue" evidence="1">
    <location>
        <position position="95"/>
    </location>
</feature>
<dbReference type="Proteomes" id="UP001233999">
    <property type="component" value="Unassembled WGS sequence"/>
</dbReference>
<protein>
    <submittedName>
        <fullName evidence="1">Uncharacterized protein</fullName>
    </submittedName>
</protein>
<reference evidence="1" key="1">
    <citation type="journal article" date="2023" name="IScience">
        <title>Live-bearing cockroach genome reveals convergent evolutionary mechanisms linked to viviparity in insects and beyond.</title>
        <authorList>
            <person name="Fouks B."/>
            <person name="Harrison M.C."/>
            <person name="Mikhailova A.A."/>
            <person name="Marchal E."/>
            <person name="English S."/>
            <person name="Carruthers M."/>
            <person name="Jennings E.C."/>
            <person name="Chiamaka E.L."/>
            <person name="Frigard R.A."/>
            <person name="Pippel M."/>
            <person name="Attardo G.M."/>
            <person name="Benoit J.B."/>
            <person name="Bornberg-Bauer E."/>
            <person name="Tobe S.S."/>
        </authorList>
    </citation>
    <scope>NUCLEOTIDE SEQUENCE</scope>
    <source>
        <strain evidence="1">Stay&amp;Tobe</strain>
    </source>
</reference>
<evidence type="ECO:0000313" key="1">
    <source>
        <dbReference type="EMBL" id="KAJ9577931.1"/>
    </source>
</evidence>
<evidence type="ECO:0000313" key="2">
    <source>
        <dbReference type="Proteomes" id="UP001233999"/>
    </source>
</evidence>
<gene>
    <name evidence="1" type="ORF">L9F63_025207</name>
</gene>
<comment type="caution">
    <text evidence="1">The sequence shown here is derived from an EMBL/GenBank/DDBJ whole genome shotgun (WGS) entry which is preliminary data.</text>
</comment>
<proteinExistence type="predicted"/>
<keyword evidence="2" id="KW-1185">Reference proteome</keyword>
<reference evidence="1" key="2">
    <citation type="submission" date="2023-05" db="EMBL/GenBank/DDBJ databases">
        <authorList>
            <person name="Fouks B."/>
        </authorList>
    </citation>
    <scope>NUCLEOTIDE SEQUENCE</scope>
    <source>
        <strain evidence="1">Stay&amp;Tobe</strain>
        <tissue evidence="1">Testes</tissue>
    </source>
</reference>
<sequence>LEYLNYVRLAFRFVKYRLNNGANKLLKSTDKLTRYKQLWMSDLCEESFKVFICLFINVKPAKKSCCVNYTSKYVIRKSLVIDLLFTSKFGIQVKT</sequence>
<name>A0AAD8E5U8_DIPPU</name>
<dbReference type="EMBL" id="JASPKZ010009202">
    <property type="protein sequence ID" value="KAJ9577931.1"/>
    <property type="molecule type" value="Genomic_DNA"/>
</dbReference>
<dbReference type="AlphaFoldDB" id="A0AAD8E5U8"/>
<feature type="non-terminal residue" evidence="1">
    <location>
        <position position="1"/>
    </location>
</feature>
<accession>A0AAD8E5U8</accession>